<accession>A0A9X0D2Q5</accession>
<evidence type="ECO:0000256" key="1">
    <source>
        <dbReference type="SAM" id="MobiDB-lite"/>
    </source>
</evidence>
<protein>
    <submittedName>
        <fullName evidence="2">Uncharacterized protein</fullName>
    </submittedName>
</protein>
<dbReference type="AlphaFoldDB" id="A0A9X0D2Q5"/>
<evidence type="ECO:0000313" key="3">
    <source>
        <dbReference type="Proteomes" id="UP001163046"/>
    </source>
</evidence>
<feature type="compositionally biased region" description="Polar residues" evidence="1">
    <location>
        <begin position="81"/>
        <end position="100"/>
    </location>
</feature>
<dbReference type="EMBL" id="MU825918">
    <property type="protein sequence ID" value="KAJ7382664.1"/>
    <property type="molecule type" value="Genomic_DNA"/>
</dbReference>
<sequence length="224" mass="23987">MCSCLPITAVTNGTSPNALEQYHNFTTKRKSSMTSHNEVKGVTGVGMSSQSPIDFSCVPGMSDHGHASAASLNVAKDTGGTDMSAQHLPDQNPSGTGTSASNYLFNPIESDRVDTKPVNITINTLSTSRRNSVVSSSSRHSSGSSKSKLNASVCLTPITWERPVYTPRRYMPATEQLDYSEIMSDITDGSTLSGTDSCSYFMRNDLICSCSEAEISSSSEYTYS</sequence>
<reference evidence="2" key="1">
    <citation type="submission" date="2023-01" db="EMBL/GenBank/DDBJ databases">
        <title>Genome assembly of the deep-sea coral Lophelia pertusa.</title>
        <authorList>
            <person name="Herrera S."/>
            <person name="Cordes E."/>
        </authorList>
    </citation>
    <scope>NUCLEOTIDE SEQUENCE</scope>
    <source>
        <strain evidence="2">USNM1676648</strain>
        <tissue evidence="2">Polyp</tissue>
    </source>
</reference>
<feature type="region of interest" description="Disordered" evidence="1">
    <location>
        <begin position="76"/>
        <end position="100"/>
    </location>
</feature>
<dbReference type="Proteomes" id="UP001163046">
    <property type="component" value="Unassembled WGS sequence"/>
</dbReference>
<keyword evidence="3" id="KW-1185">Reference proteome</keyword>
<proteinExistence type="predicted"/>
<gene>
    <name evidence="2" type="ORF">OS493_033721</name>
</gene>
<organism evidence="2 3">
    <name type="scientific">Desmophyllum pertusum</name>
    <dbReference type="NCBI Taxonomy" id="174260"/>
    <lineage>
        <taxon>Eukaryota</taxon>
        <taxon>Metazoa</taxon>
        <taxon>Cnidaria</taxon>
        <taxon>Anthozoa</taxon>
        <taxon>Hexacorallia</taxon>
        <taxon>Scleractinia</taxon>
        <taxon>Caryophylliina</taxon>
        <taxon>Caryophylliidae</taxon>
        <taxon>Desmophyllum</taxon>
    </lineage>
</organism>
<comment type="caution">
    <text evidence="2">The sequence shown here is derived from an EMBL/GenBank/DDBJ whole genome shotgun (WGS) entry which is preliminary data.</text>
</comment>
<name>A0A9X0D2Q5_9CNID</name>
<feature type="region of interest" description="Disordered" evidence="1">
    <location>
        <begin position="127"/>
        <end position="147"/>
    </location>
</feature>
<evidence type="ECO:0000313" key="2">
    <source>
        <dbReference type="EMBL" id="KAJ7382664.1"/>
    </source>
</evidence>